<name>A0A972FXH5_9FLAO</name>
<dbReference type="PANTHER" id="PTHR12526:SF630">
    <property type="entry name" value="GLYCOSYLTRANSFERASE"/>
    <property type="match status" value="1"/>
</dbReference>
<dbReference type="RefSeq" id="WP_169525668.1">
    <property type="nucleotide sequence ID" value="NZ_JAAMPU010000094.1"/>
</dbReference>
<dbReference type="Proteomes" id="UP000712080">
    <property type="component" value="Unassembled WGS sequence"/>
</dbReference>
<protein>
    <submittedName>
        <fullName evidence="3">Glycosyltransferase family 4 protein</fullName>
    </submittedName>
</protein>
<dbReference type="InterPro" id="IPR028098">
    <property type="entry name" value="Glyco_trans_4-like_N"/>
</dbReference>
<feature type="domain" description="Glycosyl transferase family 1" evidence="1">
    <location>
        <begin position="183"/>
        <end position="343"/>
    </location>
</feature>
<evidence type="ECO:0000259" key="1">
    <source>
        <dbReference type="Pfam" id="PF00534"/>
    </source>
</evidence>
<organism evidence="3 4">
    <name type="scientific">Flavobacterium silvaticum</name>
    <dbReference type="NCBI Taxonomy" id="1852020"/>
    <lineage>
        <taxon>Bacteria</taxon>
        <taxon>Pseudomonadati</taxon>
        <taxon>Bacteroidota</taxon>
        <taxon>Flavobacteriia</taxon>
        <taxon>Flavobacteriales</taxon>
        <taxon>Flavobacteriaceae</taxon>
        <taxon>Flavobacterium</taxon>
    </lineage>
</organism>
<dbReference type="Pfam" id="PF00534">
    <property type="entry name" value="Glycos_transf_1"/>
    <property type="match status" value="1"/>
</dbReference>
<dbReference type="InterPro" id="IPR001296">
    <property type="entry name" value="Glyco_trans_1"/>
</dbReference>
<reference evidence="3" key="1">
    <citation type="submission" date="2020-02" db="EMBL/GenBank/DDBJ databases">
        <title>Flavobacterium sp. genome.</title>
        <authorList>
            <person name="Jung H.S."/>
            <person name="Baek J.H."/>
            <person name="Jeon C.O."/>
        </authorList>
    </citation>
    <scope>NUCLEOTIDE SEQUENCE</scope>
    <source>
        <strain evidence="3">SE-s28</strain>
    </source>
</reference>
<proteinExistence type="predicted"/>
<dbReference type="PANTHER" id="PTHR12526">
    <property type="entry name" value="GLYCOSYLTRANSFERASE"/>
    <property type="match status" value="1"/>
</dbReference>
<dbReference type="AlphaFoldDB" id="A0A972FXH5"/>
<dbReference type="Pfam" id="PF13439">
    <property type="entry name" value="Glyco_transf_4"/>
    <property type="match status" value="1"/>
</dbReference>
<evidence type="ECO:0000259" key="2">
    <source>
        <dbReference type="Pfam" id="PF13439"/>
    </source>
</evidence>
<evidence type="ECO:0000313" key="4">
    <source>
        <dbReference type="Proteomes" id="UP000712080"/>
    </source>
</evidence>
<accession>A0A972FXH5</accession>
<gene>
    <name evidence="3" type="ORF">G6047_01330</name>
</gene>
<dbReference type="SUPFAM" id="SSF53756">
    <property type="entry name" value="UDP-Glycosyltransferase/glycogen phosphorylase"/>
    <property type="match status" value="1"/>
</dbReference>
<dbReference type="Gene3D" id="3.40.50.2000">
    <property type="entry name" value="Glycogen Phosphorylase B"/>
    <property type="match status" value="2"/>
</dbReference>
<dbReference type="GO" id="GO:0016757">
    <property type="term" value="F:glycosyltransferase activity"/>
    <property type="evidence" value="ECO:0007669"/>
    <property type="project" value="InterPro"/>
</dbReference>
<keyword evidence="4" id="KW-1185">Reference proteome</keyword>
<dbReference type="EMBL" id="JAAMPU010000094">
    <property type="protein sequence ID" value="NMH26661.1"/>
    <property type="molecule type" value="Genomic_DNA"/>
</dbReference>
<feature type="domain" description="Glycosyltransferase subfamily 4-like N-terminal" evidence="2">
    <location>
        <begin position="21"/>
        <end position="175"/>
    </location>
</feature>
<evidence type="ECO:0000313" key="3">
    <source>
        <dbReference type="EMBL" id="NMH26661.1"/>
    </source>
</evidence>
<sequence length="367" mass="41978">MTKPETKPLKIALVGDTLAGGGAERVHAVLSQLFHRYSVTVHNVILYDGVSYPFSGKLLDLGQMKDGNKWHRFKKVLELKKFFDQNHFDYIIDFRYRVSGINELLMFYVAYNVPVIYTVHSGKVENYVGPKSLIHRLVYDKAFRIIGVSKAISGRLQEILKSKVTTFYNPVEIDRLQKESDAFVPSEDNYILAVGRLNERVKQFDKLILSYKNSSLPKENIKLLIVGDGWMREELETIIRDNNLTESVILKGQQSNPFPYYRKAKFTVLSSAYEGFPNALLESLAVGTPVVSFDCFSGPSEIITHEHNGLLVKDQDFEALSMAMDRFISDRQLHDNCKVNAQQSVERFEPNAIIQQWLTLFRVEPAE</sequence>
<comment type="caution">
    <text evidence="3">The sequence shown here is derived from an EMBL/GenBank/DDBJ whole genome shotgun (WGS) entry which is preliminary data.</text>
</comment>